<reference evidence="1" key="1">
    <citation type="submission" date="2015-09" db="EMBL/GenBank/DDBJ databases">
        <authorList>
            <person name="Zhao X."/>
        </authorList>
    </citation>
    <scope>NUCLEOTIDE SEQUENCE</scope>
</reference>
<dbReference type="KEGG" id="vg:26798893"/>
<keyword evidence="2" id="KW-1185">Reference proteome</keyword>
<sequence>MNQIQRLEKHTGLGATQTALLLGVAYPTYAQFKSGLRDMKPYHERHIQALLLLPRSRLAQLIGEHVYGN</sequence>
<proteinExistence type="predicted"/>
<name>A0A0K2FI62_9CAUD</name>
<dbReference type="Proteomes" id="UP000201646">
    <property type="component" value="Segment"/>
</dbReference>
<gene>
    <name evidence="1" type="ORF">ADP64_000010</name>
</gene>
<dbReference type="GeneID" id="26798893"/>
<evidence type="ECO:0000313" key="2">
    <source>
        <dbReference type="Proteomes" id="UP000201646"/>
    </source>
</evidence>
<dbReference type="EMBL" id="KT321316">
    <property type="protein sequence ID" value="ALA45460.1"/>
    <property type="molecule type" value="Genomic_DNA"/>
</dbReference>
<organism evidence="1 2">
    <name type="scientific">Achromobacter phage phiAxp-2</name>
    <dbReference type="NCBI Taxonomy" id="1664246"/>
    <lineage>
        <taxon>Viruses</taxon>
        <taxon>Duplodnaviria</taxon>
        <taxon>Heunggongvirae</taxon>
        <taxon>Uroviricota</taxon>
        <taxon>Caudoviricetes</taxon>
        <taxon>Casjensviridae</taxon>
        <taxon>Fengtaivirus</taxon>
        <taxon>Fengtaivirus Axp2</taxon>
    </lineage>
</organism>
<protein>
    <submittedName>
        <fullName evidence="1">Uncharacterized protein</fullName>
    </submittedName>
</protein>
<evidence type="ECO:0000313" key="1">
    <source>
        <dbReference type="EMBL" id="ALA45460.1"/>
    </source>
</evidence>
<dbReference type="RefSeq" id="YP_009226428.1">
    <property type="nucleotide sequence ID" value="NC_029106.1"/>
</dbReference>
<accession>A0A0K2FI62</accession>